<protein>
    <submittedName>
        <fullName evidence="2">Uncharacterized protein</fullName>
    </submittedName>
</protein>
<dbReference type="STRING" id="685588.A0A067TG95"/>
<keyword evidence="1" id="KW-0472">Membrane</keyword>
<dbReference type="Proteomes" id="UP000027222">
    <property type="component" value="Unassembled WGS sequence"/>
</dbReference>
<proteinExistence type="predicted"/>
<keyword evidence="1" id="KW-1133">Transmembrane helix</keyword>
<name>A0A067TG95_GALM3</name>
<keyword evidence="1" id="KW-0812">Transmembrane</keyword>
<dbReference type="AlphaFoldDB" id="A0A067TG95"/>
<sequence length="280" mass="31320">MSTNTPDLKINYAKAFGFHSVAGAIVFAVLYVPLFGWFLRQSFARPNYVYFMLTFFCTSEFALADPFQNFNQYSPYHEVRIAAFAIRAALAGLESAGENLGLLIADEVLFGVGYFGLLYSAYTLVLDLELLSDRPPPRSPLLILIRNRRLFRLAMTAAVALGISSSTIDNGQSSTAKALHKISIIIFLILTVLQAFQTVMLAMDMEGDNGYKQGNETFGRKHVNNTAKANNEHFWYPLIAVPEILAVLLYGTPDLVPHRQELPANNTYPLNMHQQPHQHQ</sequence>
<feature type="transmembrane region" description="Helical" evidence="1">
    <location>
        <begin position="48"/>
        <end position="64"/>
    </location>
</feature>
<evidence type="ECO:0000313" key="3">
    <source>
        <dbReference type="Proteomes" id="UP000027222"/>
    </source>
</evidence>
<gene>
    <name evidence="2" type="ORF">GALMADRAFT_135541</name>
</gene>
<feature type="transmembrane region" description="Helical" evidence="1">
    <location>
        <begin position="180"/>
        <end position="203"/>
    </location>
</feature>
<feature type="transmembrane region" description="Helical" evidence="1">
    <location>
        <begin position="150"/>
        <end position="168"/>
    </location>
</feature>
<dbReference type="OrthoDB" id="5389493at2759"/>
<reference evidence="3" key="1">
    <citation type="journal article" date="2014" name="Proc. Natl. Acad. Sci. U.S.A.">
        <title>Extensive sampling of basidiomycete genomes demonstrates inadequacy of the white-rot/brown-rot paradigm for wood decay fungi.</title>
        <authorList>
            <person name="Riley R."/>
            <person name="Salamov A.A."/>
            <person name="Brown D.W."/>
            <person name="Nagy L.G."/>
            <person name="Floudas D."/>
            <person name="Held B.W."/>
            <person name="Levasseur A."/>
            <person name="Lombard V."/>
            <person name="Morin E."/>
            <person name="Otillar R."/>
            <person name="Lindquist E.A."/>
            <person name="Sun H."/>
            <person name="LaButti K.M."/>
            <person name="Schmutz J."/>
            <person name="Jabbour D."/>
            <person name="Luo H."/>
            <person name="Baker S.E."/>
            <person name="Pisabarro A.G."/>
            <person name="Walton J.D."/>
            <person name="Blanchette R.A."/>
            <person name="Henrissat B."/>
            <person name="Martin F."/>
            <person name="Cullen D."/>
            <person name="Hibbett D.S."/>
            <person name="Grigoriev I.V."/>
        </authorList>
    </citation>
    <scope>NUCLEOTIDE SEQUENCE [LARGE SCALE GENOMIC DNA]</scope>
    <source>
        <strain evidence="3">CBS 339.88</strain>
    </source>
</reference>
<keyword evidence="3" id="KW-1185">Reference proteome</keyword>
<feature type="transmembrane region" description="Helical" evidence="1">
    <location>
        <begin position="108"/>
        <end position="130"/>
    </location>
</feature>
<dbReference type="HOGENOM" id="CLU_092145_0_0_1"/>
<dbReference type="EMBL" id="KL142370">
    <property type="protein sequence ID" value="KDR82181.1"/>
    <property type="molecule type" value="Genomic_DNA"/>
</dbReference>
<evidence type="ECO:0000256" key="1">
    <source>
        <dbReference type="SAM" id="Phobius"/>
    </source>
</evidence>
<organism evidence="2 3">
    <name type="scientific">Galerina marginata (strain CBS 339.88)</name>
    <dbReference type="NCBI Taxonomy" id="685588"/>
    <lineage>
        <taxon>Eukaryota</taxon>
        <taxon>Fungi</taxon>
        <taxon>Dikarya</taxon>
        <taxon>Basidiomycota</taxon>
        <taxon>Agaricomycotina</taxon>
        <taxon>Agaricomycetes</taxon>
        <taxon>Agaricomycetidae</taxon>
        <taxon>Agaricales</taxon>
        <taxon>Agaricineae</taxon>
        <taxon>Strophariaceae</taxon>
        <taxon>Galerina</taxon>
    </lineage>
</organism>
<accession>A0A067TG95</accession>
<feature type="transmembrane region" description="Helical" evidence="1">
    <location>
        <begin position="16"/>
        <end position="39"/>
    </location>
</feature>
<evidence type="ECO:0000313" key="2">
    <source>
        <dbReference type="EMBL" id="KDR82181.1"/>
    </source>
</evidence>